<feature type="domain" description="Luciferase-like" evidence="6">
    <location>
        <begin position="37"/>
        <end position="309"/>
    </location>
</feature>
<dbReference type="Gene3D" id="3.20.20.30">
    <property type="entry name" value="Luciferase-like domain"/>
    <property type="match status" value="1"/>
</dbReference>
<evidence type="ECO:0000256" key="2">
    <source>
        <dbReference type="ARBA" id="ARBA00022643"/>
    </source>
</evidence>
<keyword evidence="1" id="KW-0285">Flavoprotein</keyword>
<feature type="compositionally biased region" description="Basic and acidic residues" evidence="5">
    <location>
        <begin position="321"/>
        <end position="332"/>
    </location>
</feature>
<evidence type="ECO:0000256" key="4">
    <source>
        <dbReference type="ARBA" id="ARBA00023033"/>
    </source>
</evidence>
<evidence type="ECO:0000259" key="6">
    <source>
        <dbReference type="Pfam" id="PF00296"/>
    </source>
</evidence>
<feature type="compositionally biased region" description="Basic residues" evidence="5">
    <location>
        <begin position="385"/>
        <end position="399"/>
    </location>
</feature>
<dbReference type="PANTHER" id="PTHR30011:SF16">
    <property type="entry name" value="C2H2 FINGER DOMAIN TRANSCRIPTION FACTOR (EUROFUNG)-RELATED"/>
    <property type="match status" value="1"/>
</dbReference>
<evidence type="ECO:0000256" key="5">
    <source>
        <dbReference type="SAM" id="MobiDB-lite"/>
    </source>
</evidence>
<dbReference type="PANTHER" id="PTHR30011">
    <property type="entry name" value="ALKANESULFONATE MONOOXYGENASE-RELATED"/>
    <property type="match status" value="1"/>
</dbReference>
<dbReference type="Proteomes" id="UP001275440">
    <property type="component" value="Unassembled WGS sequence"/>
</dbReference>
<evidence type="ECO:0000256" key="1">
    <source>
        <dbReference type="ARBA" id="ARBA00022630"/>
    </source>
</evidence>
<evidence type="ECO:0000256" key="3">
    <source>
        <dbReference type="ARBA" id="ARBA00023002"/>
    </source>
</evidence>
<gene>
    <name evidence="7" type="ORF">F8M49_17115</name>
</gene>
<comment type="caution">
    <text evidence="7">The sequence shown here is derived from an EMBL/GenBank/DDBJ whole genome shotgun (WGS) entry which is preliminary data.</text>
</comment>
<protein>
    <submittedName>
        <fullName evidence="7">LLM class flavin-dependent oxidoreductase</fullName>
    </submittedName>
</protein>
<accession>A0ABU3WRH6</accession>
<keyword evidence="2" id="KW-0288">FMN</keyword>
<evidence type="ECO:0000313" key="7">
    <source>
        <dbReference type="EMBL" id="MDV2476609.1"/>
    </source>
</evidence>
<reference evidence="7 8" key="1">
    <citation type="submission" date="2019-10" db="EMBL/GenBank/DDBJ databases">
        <title>Draft Genome Assembly of Rhodococcus zopfii DSM44189.</title>
        <authorList>
            <person name="Sutton J.M."/>
            <person name="Akob D.M."/>
            <person name="Bushman T.J."/>
        </authorList>
    </citation>
    <scope>NUCLEOTIDE SEQUENCE [LARGE SCALE GENOMIC DNA]</scope>
    <source>
        <strain evidence="7 8">DSM 44189</strain>
    </source>
</reference>
<dbReference type="InterPro" id="IPR036661">
    <property type="entry name" value="Luciferase-like_sf"/>
</dbReference>
<organism evidence="7 8">
    <name type="scientific">Rhodococcus zopfii</name>
    <dbReference type="NCBI Taxonomy" id="43772"/>
    <lineage>
        <taxon>Bacteria</taxon>
        <taxon>Bacillati</taxon>
        <taxon>Actinomycetota</taxon>
        <taxon>Actinomycetes</taxon>
        <taxon>Mycobacteriales</taxon>
        <taxon>Nocardiaceae</taxon>
        <taxon>Rhodococcus</taxon>
    </lineage>
</organism>
<dbReference type="Pfam" id="PF00296">
    <property type="entry name" value="Bac_luciferase"/>
    <property type="match status" value="1"/>
</dbReference>
<name>A0ABU3WRH6_9NOCA</name>
<keyword evidence="8" id="KW-1185">Reference proteome</keyword>
<dbReference type="SUPFAM" id="SSF51679">
    <property type="entry name" value="Bacterial luciferase-like"/>
    <property type="match status" value="1"/>
</dbReference>
<keyword evidence="4" id="KW-0503">Monooxygenase</keyword>
<proteinExistence type="predicted"/>
<evidence type="ECO:0000313" key="8">
    <source>
        <dbReference type="Proteomes" id="UP001275440"/>
    </source>
</evidence>
<feature type="compositionally biased region" description="Low complexity" evidence="5">
    <location>
        <begin position="409"/>
        <end position="425"/>
    </location>
</feature>
<feature type="region of interest" description="Disordered" evidence="5">
    <location>
        <begin position="282"/>
        <end position="428"/>
    </location>
</feature>
<sequence>MSTAARPPQPQRRLTLAASIVGAGASARAWNWPGTKWNRFADWEHYRRSAEIARSGILDAVFVSDHPALQRDSSRSPGHLFDPITLFSAIAGAVPDIGFVLTASTSYNSPYNLARRLASLDTISGGRVIFNAVASFNPDIAANFTADGLLDREDRYRKADEFLEVVKKLWLSWDAPDGPEPTGPLWDETTARVIDHHGEFFDVRGPLNVPVGPQGYPVISQAGASEQGIDFAGKHAEIVYAALLSKQAALDYTATLDAAARAHGRPADSIRLFPGVNVYVGDTPRGGAASTRSHQRRLQRRGTDRQVPGRATRAEPGPAAVDRRRQAVEGRVVRSPGRSDAAGGFQQGIAGSGTARGAHHPADRAPGRRGRWPPPGHRHAEGGCRRPHRLVGGRRRVRIQRPLPGPARGPGAVRAAGGADSAGRGRVPDRVRLTDHPWPLRPARSAYCSFR</sequence>
<keyword evidence="3" id="KW-0560">Oxidoreductase</keyword>
<dbReference type="InterPro" id="IPR011251">
    <property type="entry name" value="Luciferase-like_dom"/>
</dbReference>
<dbReference type="InterPro" id="IPR051260">
    <property type="entry name" value="Diverse_substr_monoxygenases"/>
</dbReference>
<dbReference type="EMBL" id="WBMO01000001">
    <property type="protein sequence ID" value="MDV2476609.1"/>
    <property type="molecule type" value="Genomic_DNA"/>
</dbReference>